<accession>A0A6A7A1Q4</accession>
<organism evidence="1 2">
    <name type="scientific">Ophiobolus disseminans</name>
    <dbReference type="NCBI Taxonomy" id="1469910"/>
    <lineage>
        <taxon>Eukaryota</taxon>
        <taxon>Fungi</taxon>
        <taxon>Dikarya</taxon>
        <taxon>Ascomycota</taxon>
        <taxon>Pezizomycotina</taxon>
        <taxon>Dothideomycetes</taxon>
        <taxon>Pleosporomycetidae</taxon>
        <taxon>Pleosporales</taxon>
        <taxon>Pleosporineae</taxon>
        <taxon>Phaeosphaeriaceae</taxon>
        <taxon>Ophiobolus</taxon>
    </lineage>
</organism>
<sequence>MSVSGSFPVGGRITWRYAVVSAQLRNGGDGELSYTWSCSGNHRGQEGQRTAVARKVKGVCKLIVVEAFARSKWLQFARRGIRPRSECREKGVNGPVVRCRCSMTPSRRDQASRTAETFATPVLGCPQPWDTSMPALKPNARTTQGDTGFNLRYLARLRLVFRGSHMHARLEMAIGVLV</sequence>
<evidence type="ECO:0000313" key="1">
    <source>
        <dbReference type="EMBL" id="KAF2827036.1"/>
    </source>
</evidence>
<dbReference type="AlphaFoldDB" id="A0A6A7A1Q4"/>
<keyword evidence="2" id="KW-1185">Reference proteome</keyword>
<evidence type="ECO:0000313" key="2">
    <source>
        <dbReference type="Proteomes" id="UP000799424"/>
    </source>
</evidence>
<dbReference type="Proteomes" id="UP000799424">
    <property type="component" value="Unassembled WGS sequence"/>
</dbReference>
<name>A0A6A7A1Q4_9PLEO</name>
<proteinExistence type="predicted"/>
<gene>
    <name evidence="1" type="ORF">CC86DRAFT_382075</name>
</gene>
<protein>
    <submittedName>
        <fullName evidence="1">Uncharacterized protein</fullName>
    </submittedName>
</protein>
<reference evidence="1" key="1">
    <citation type="journal article" date="2020" name="Stud. Mycol.">
        <title>101 Dothideomycetes genomes: a test case for predicting lifestyles and emergence of pathogens.</title>
        <authorList>
            <person name="Haridas S."/>
            <person name="Albert R."/>
            <person name="Binder M."/>
            <person name="Bloem J."/>
            <person name="Labutti K."/>
            <person name="Salamov A."/>
            <person name="Andreopoulos B."/>
            <person name="Baker S."/>
            <person name="Barry K."/>
            <person name="Bills G."/>
            <person name="Bluhm B."/>
            <person name="Cannon C."/>
            <person name="Castanera R."/>
            <person name="Culley D."/>
            <person name="Daum C."/>
            <person name="Ezra D."/>
            <person name="Gonzalez J."/>
            <person name="Henrissat B."/>
            <person name="Kuo A."/>
            <person name="Liang C."/>
            <person name="Lipzen A."/>
            <person name="Lutzoni F."/>
            <person name="Magnuson J."/>
            <person name="Mondo S."/>
            <person name="Nolan M."/>
            <person name="Ohm R."/>
            <person name="Pangilinan J."/>
            <person name="Park H.-J."/>
            <person name="Ramirez L."/>
            <person name="Alfaro M."/>
            <person name="Sun H."/>
            <person name="Tritt A."/>
            <person name="Yoshinaga Y."/>
            <person name="Zwiers L.-H."/>
            <person name="Turgeon B."/>
            <person name="Goodwin S."/>
            <person name="Spatafora J."/>
            <person name="Crous P."/>
            <person name="Grigoriev I."/>
        </authorList>
    </citation>
    <scope>NUCLEOTIDE SEQUENCE</scope>
    <source>
        <strain evidence="1">CBS 113818</strain>
    </source>
</reference>
<dbReference type="EMBL" id="MU006225">
    <property type="protein sequence ID" value="KAF2827036.1"/>
    <property type="molecule type" value="Genomic_DNA"/>
</dbReference>